<comment type="caution">
    <text evidence="1">The sequence shown here is derived from an EMBL/GenBank/DDBJ whole genome shotgun (WGS) entry which is preliminary data.</text>
</comment>
<dbReference type="Proteomes" id="UP001157160">
    <property type="component" value="Unassembled WGS sequence"/>
</dbReference>
<dbReference type="EMBL" id="BSUL01000001">
    <property type="protein sequence ID" value="GMA26975.1"/>
    <property type="molecule type" value="Genomic_DNA"/>
</dbReference>
<evidence type="ECO:0000313" key="1">
    <source>
        <dbReference type="EMBL" id="GMA26975.1"/>
    </source>
</evidence>
<dbReference type="RefSeq" id="WP_284229177.1">
    <property type="nucleotide sequence ID" value="NZ_BSUL01000001.1"/>
</dbReference>
<keyword evidence="2" id="KW-1185">Reference proteome</keyword>
<evidence type="ECO:0000313" key="2">
    <source>
        <dbReference type="Proteomes" id="UP001157160"/>
    </source>
</evidence>
<organism evidence="1 2">
    <name type="scientific">Arenivirga flava</name>
    <dbReference type="NCBI Taxonomy" id="1930060"/>
    <lineage>
        <taxon>Bacteria</taxon>
        <taxon>Bacillati</taxon>
        <taxon>Actinomycetota</taxon>
        <taxon>Actinomycetes</taxon>
        <taxon>Micrococcales</taxon>
        <taxon>Microbacteriaceae</taxon>
        <taxon>Arenivirga</taxon>
    </lineage>
</organism>
<accession>A0AA37UHH1</accession>
<sequence>MTTLIEPDIVALWLVDEVPVRLVWRGERWRASDVPTRIGSRPEDLWHPALTHPVEPWTGWRLQATSARGETLMFEVRQAGDGAWHLLRAFD</sequence>
<protein>
    <submittedName>
        <fullName evidence="1">Uncharacterized protein</fullName>
    </submittedName>
</protein>
<proteinExistence type="predicted"/>
<name>A0AA37UHH1_9MICO</name>
<reference evidence="1 2" key="1">
    <citation type="journal article" date="2014" name="Int. J. Syst. Evol. Microbiol.">
        <title>Complete genome sequence of Corynebacterium casei LMG S-19264T (=DSM 44701T), isolated from a smear-ripened cheese.</title>
        <authorList>
            <consortium name="US DOE Joint Genome Institute (JGI-PGF)"/>
            <person name="Walter F."/>
            <person name="Albersmeier A."/>
            <person name="Kalinowski J."/>
            <person name="Ruckert C."/>
        </authorList>
    </citation>
    <scope>NUCLEOTIDE SEQUENCE [LARGE SCALE GENOMIC DNA]</scope>
    <source>
        <strain evidence="1 2">NBRC 112289</strain>
    </source>
</reference>
<dbReference type="AlphaFoldDB" id="A0AA37UHH1"/>
<gene>
    <name evidence="1" type="ORF">GCM10025874_02280</name>
</gene>